<proteinExistence type="predicted"/>
<reference evidence="4" key="1">
    <citation type="submission" date="2012-12" db="EMBL/GenBank/DDBJ databases">
        <authorList>
            <person name="Hellsten U."/>
            <person name="Grimwood J."/>
            <person name="Chapman J.A."/>
            <person name="Shapiro H."/>
            <person name="Aerts A."/>
            <person name="Otillar R.P."/>
            <person name="Terry A.Y."/>
            <person name="Boore J.L."/>
            <person name="Simakov O."/>
            <person name="Marletaz F."/>
            <person name="Cho S.-J."/>
            <person name="Edsinger-Gonzales E."/>
            <person name="Havlak P."/>
            <person name="Kuo D.-H."/>
            <person name="Larsson T."/>
            <person name="Lv J."/>
            <person name="Arendt D."/>
            <person name="Savage R."/>
            <person name="Osoegawa K."/>
            <person name="de Jong P."/>
            <person name="Lindberg D.R."/>
            <person name="Seaver E.C."/>
            <person name="Weisblat D.A."/>
            <person name="Putnam N.H."/>
            <person name="Grigoriev I.V."/>
            <person name="Rokhsar D.S."/>
        </authorList>
    </citation>
    <scope>NUCLEOTIDE SEQUENCE</scope>
    <source>
        <strain evidence="4">I ESC-2004</strain>
    </source>
</reference>
<accession>R7TWH0</accession>
<feature type="compositionally biased region" description="Basic and acidic residues" evidence="1">
    <location>
        <begin position="236"/>
        <end position="251"/>
    </location>
</feature>
<organism evidence="2">
    <name type="scientific">Capitella teleta</name>
    <name type="common">Polychaete worm</name>
    <dbReference type="NCBI Taxonomy" id="283909"/>
    <lineage>
        <taxon>Eukaryota</taxon>
        <taxon>Metazoa</taxon>
        <taxon>Spiralia</taxon>
        <taxon>Lophotrochozoa</taxon>
        <taxon>Annelida</taxon>
        <taxon>Polychaeta</taxon>
        <taxon>Sedentaria</taxon>
        <taxon>Scolecida</taxon>
        <taxon>Capitellidae</taxon>
        <taxon>Capitella</taxon>
    </lineage>
</organism>
<feature type="compositionally biased region" description="Basic and acidic residues" evidence="1">
    <location>
        <begin position="73"/>
        <end position="82"/>
    </location>
</feature>
<evidence type="ECO:0000313" key="2">
    <source>
        <dbReference type="EMBL" id="ELT95305.1"/>
    </source>
</evidence>
<reference evidence="3" key="3">
    <citation type="submission" date="2015-06" db="UniProtKB">
        <authorList>
            <consortium name="EnsemblMetazoa"/>
        </authorList>
    </citation>
    <scope>IDENTIFICATION</scope>
</reference>
<dbReference type="OMA" id="HQEWISE"/>
<keyword evidence="4" id="KW-1185">Reference proteome</keyword>
<name>R7TWH0_CAPTE</name>
<feature type="compositionally biased region" description="Basic and acidic residues" evidence="1">
    <location>
        <begin position="175"/>
        <end position="185"/>
    </location>
</feature>
<evidence type="ECO:0000256" key="1">
    <source>
        <dbReference type="SAM" id="MobiDB-lite"/>
    </source>
</evidence>
<sequence>MKETVYGNYPPARDPWTTYRNKENANDTECYRYTGSKYNGRSGVPTVKAPSPLQLSGTGYDIPQTTPPMPPCHRAEIPDYKRPTKAFRPLGSCQGSRPSSVHSVQRSARRRGQQQLQQQQRPASKGRDSGPMINLQIEGRSSSVGLHQSPLVVTPHLTKPGSPPGGTWATLVARESKDPRHETVSRSENVSRSPNARTRVQSAYMPRPKPTTPTRPVRSADPRYRPSTDIPPQETKATEDLDNDPDKKEEEGSLSDIREDDSESLGVEDPLDYDVELRKHGWKMEIPGDPLNLKRPCIPKRGPYTVVIPSCTIPPDPPRVHIETAEPFFSNTIPRRPLTFAVHQDWSSEVLLAKRLELQKRDGDKYKYRQNHFSFLY</sequence>
<dbReference type="OrthoDB" id="10022495at2759"/>
<feature type="region of interest" description="Disordered" evidence="1">
    <location>
        <begin position="175"/>
        <end position="269"/>
    </location>
</feature>
<feature type="region of interest" description="Disordered" evidence="1">
    <location>
        <begin position="1"/>
        <end position="20"/>
    </location>
</feature>
<feature type="compositionally biased region" description="Polar residues" evidence="1">
    <location>
        <begin position="93"/>
        <end position="104"/>
    </location>
</feature>
<evidence type="ECO:0000313" key="3">
    <source>
        <dbReference type="EnsemblMetazoa" id="CapteP224005"/>
    </source>
</evidence>
<dbReference type="HOGENOM" id="CLU_765602_0_0_1"/>
<dbReference type="AlphaFoldDB" id="R7TWH0"/>
<protein>
    <submittedName>
        <fullName evidence="2 3">Uncharacterized protein</fullName>
    </submittedName>
</protein>
<reference evidence="2 4" key="2">
    <citation type="journal article" date="2013" name="Nature">
        <title>Insights into bilaterian evolution from three spiralian genomes.</title>
        <authorList>
            <person name="Simakov O."/>
            <person name="Marletaz F."/>
            <person name="Cho S.J."/>
            <person name="Edsinger-Gonzales E."/>
            <person name="Havlak P."/>
            <person name="Hellsten U."/>
            <person name="Kuo D.H."/>
            <person name="Larsson T."/>
            <person name="Lv J."/>
            <person name="Arendt D."/>
            <person name="Savage R."/>
            <person name="Osoegawa K."/>
            <person name="de Jong P."/>
            <person name="Grimwood J."/>
            <person name="Chapman J.A."/>
            <person name="Shapiro H."/>
            <person name="Aerts A."/>
            <person name="Otillar R.P."/>
            <person name="Terry A.Y."/>
            <person name="Boore J.L."/>
            <person name="Grigoriev I.V."/>
            <person name="Lindberg D.R."/>
            <person name="Seaver E.C."/>
            <person name="Weisblat D.A."/>
            <person name="Putnam N.H."/>
            <person name="Rokhsar D.S."/>
        </authorList>
    </citation>
    <scope>NUCLEOTIDE SEQUENCE</scope>
    <source>
        <strain evidence="2 4">I ESC-2004</strain>
    </source>
</reference>
<evidence type="ECO:0000313" key="4">
    <source>
        <dbReference type="Proteomes" id="UP000014760"/>
    </source>
</evidence>
<dbReference type="Proteomes" id="UP000014760">
    <property type="component" value="Unassembled WGS sequence"/>
</dbReference>
<feature type="compositionally biased region" description="Polar residues" evidence="1">
    <location>
        <begin position="186"/>
        <end position="201"/>
    </location>
</feature>
<gene>
    <name evidence="2" type="ORF">CAPTEDRAFT_224005</name>
</gene>
<dbReference type="EMBL" id="AMQN01011891">
    <property type="status" value="NOT_ANNOTATED_CDS"/>
    <property type="molecule type" value="Genomic_DNA"/>
</dbReference>
<dbReference type="EMBL" id="KB309161">
    <property type="protein sequence ID" value="ELT95305.1"/>
    <property type="molecule type" value="Genomic_DNA"/>
</dbReference>
<dbReference type="EnsemblMetazoa" id="CapteT224005">
    <property type="protein sequence ID" value="CapteP224005"/>
    <property type="gene ID" value="CapteG224005"/>
</dbReference>
<feature type="region of interest" description="Disordered" evidence="1">
    <location>
        <begin position="36"/>
        <end position="133"/>
    </location>
</feature>